<dbReference type="Proteomes" id="UP000649179">
    <property type="component" value="Unassembled WGS sequence"/>
</dbReference>
<organism evidence="3 4">
    <name type="scientific">Marmoricola endophyticus</name>
    <dbReference type="NCBI Taxonomy" id="2040280"/>
    <lineage>
        <taxon>Bacteria</taxon>
        <taxon>Bacillati</taxon>
        <taxon>Actinomycetota</taxon>
        <taxon>Actinomycetes</taxon>
        <taxon>Propionibacteriales</taxon>
        <taxon>Nocardioidaceae</taxon>
        <taxon>Marmoricola</taxon>
    </lineage>
</organism>
<sequence length="198" mass="20575">MTRTRLLALPIAAVALSAGLTACGGGAELPSTKAGEGYDPATGPAISGTGYEMHAPKGWTDVTSSVKASQKQVDQAYASPQAVDNFKPNLNIIIGKDVGSGTPSDKDFDEGEEQLTSQLKKVGATNVKVQPRVALDGETAVHVTASASASGVEYVTDQYIAIHDGDAYTLTYSFPSSAQEKESQDVKGPSLASFEFTD</sequence>
<feature type="signal peptide" evidence="2">
    <location>
        <begin position="1"/>
        <end position="22"/>
    </location>
</feature>
<dbReference type="EMBL" id="BMKQ01000001">
    <property type="protein sequence ID" value="GGF41311.1"/>
    <property type="molecule type" value="Genomic_DNA"/>
</dbReference>
<feature type="chain" id="PRO_5038541867" description="Lipoprotein" evidence="2">
    <location>
        <begin position="23"/>
        <end position="198"/>
    </location>
</feature>
<keyword evidence="4" id="KW-1185">Reference proteome</keyword>
<feature type="region of interest" description="Disordered" evidence="1">
    <location>
        <begin position="178"/>
        <end position="198"/>
    </location>
</feature>
<evidence type="ECO:0000256" key="1">
    <source>
        <dbReference type="SAM" id="MobiDB-lite"/>
    </source>
</evidence>
<proteinExistence type="predicted"/>
<dbReference type="PROSITE" id="PS51257">
    <property type="entry name" value="PROKAR_LIPOPROTEIN"/>
    <property type="match status" value="1"/>
</dbReference>
<accession>A0A917BFV0</accession>
<evidence type="ECO:0008006" key="5">
    <source>
        <dbReference type="Google" id="ProtNLM"/>
    </source>
</evidence>
<name>A0A917BFV0_9ACTN</name>
<comment type="caution">
    <text evidence="3">The sequence shown here is derived from an EMBL/GenBank/DDBJ whole genome shotgun (WGS) entry which is preliminary data.</text>
</comment>
<evidence type="ECO:0000313" key="3">
    <source>
        <dbReference type="EMBL" id="GGF41311.1"/>
    </source>
</evidence>
<gene>
    <name evidence="3" type="ORF">GCM10011519_13850</name>
</gene>
<dbReference type="RefSeq" id="WP_188779119.1">
    <property type="nucleotide sequence ID" value="NZ_BMKQ01000001.1"/>
</dbReference>
<keyword evidence="2" id="KW-0732">Signal</keyword>
<protein>
    <recommendedName>
        <fullName evidence="5">Lipoprotein</fullName>
    </recommendedName>
</protein>
<evidence type="ECO:0000313" key="4">
    <source>
        <dbReference type="Proteomes" id="UP000649179"/>
    </source>
</evidence>
<dbReference type="Gene3D" id="3.40.1000.10">
    <property type="entry name" value="Mog1/PsbP, alpha/beta/alpha sandwich"/>
    <property type="match status" value="1"/>
</dbReference>
<reference evidence="3" key="2">
    <citation type="submission" date="2020-09" db="EMBL/GenBank/DDBJ databases">
        <authorList>
            <person name="Sun Q."/>
            <person name="Zhou Y."/>
        </authorList>
    </citation>
    <scope>NUCLEOTIDE SEQUENCE</scope>
    <source>
        <strain evidence="3">CGMCC 1.16067</strain>
    </source>
</reference>
<reference evidence="3" key="1">
    <citation type="journal article" date="2014" name="Int. J. Syst. Evol. Microbiol.">
        <title>Complete genome sequence of Corynebacterium casei LMG S-19264T (=DSM 44701T), isolated from a smear-ripened cheese.</title>
        <authorList>
            <consortium name="US DOE Joint Genome Institute (JGI-PGF)"/>
            <person name="Walter F."/>
            <person name="Albersmeier A."/>
            <person name="Kalinowski J."/>
            <person name="Ruckert C."/>
        </authorList>
    </citation>
    <scope>NUCLEOTIDE SEQUENCE</scope>
    <source>
        <strain evidence="3">CGMCC 1.16067</strain>
    </source>
</reference>
<evidence type="ECO:0000256" key="2">
    <source>
        <dbReference type="SAM" id="SignalP"/>
    </source>
</evidence>
<dbReference type="AlphaFoldDB" id="A0A917BFV0"/>